<evidence type="ECO:0000256" key="7">
    <source>
        <dbReference type="ARBA" id="ARBA00023264"/>
    </source>
</evidence>
<dbReference type="GO" id="GO:0008654">
    <property type="term" value="P:phospholipid biosynthetic process"/>
    <property type="evidence" value="ECO:0007669"/>
    <property type="project" value="UniProtKB-KW"/>
</dbReference>
<dbReference type="InterPro" id="IPR012281">
    <property type="entry name" value="Phospholipid_synth_PlsX-like"/>
</dbReference>
<dbReference type="InterPro" id="IPR003664">
    <property type="entry name" value="FA_synthesis"/>
</dbReference>
<comment type="subunit">
    <text evidence="9 10">Homodimer. Probably interacts with PlsY.</text>
</comment>
<reference evidence="11 12" key="1">
    <citation type="submission" date="2016-10" db="EMBL/GenBank/DDBJ databases">
        <authorList>
            <person name="de Groot N.N."/>
        </authorList>
    </citation>
    <scope>NUCLEOTIDE SEQUENCE [LARGE SCALE GENOMIC DNA]</scope>
    <source>
        <strain evidence="11 12">DSM 23126</strain>
    </source>
</reference>
<accession>A0A1H2Q9L8</accession>
<keyword evidence="7 10" id="KW-1208">Phospholipid metabolism</keyword>
<dbReference type="NCBIfam" id="TIGR00182">
    <property type="entry name" value="plsX"/>
    <property type="match status" value="1"/>
</dbReference>
<dbReference type="SUPFAM" id="SSF53659">
    <property type="entry name" value="Isocitrate/Isopropylmalate dehydrogenase-like"/>
    <property type="match status" value="1"/>
</dbReference>
<dbReference type="Pfam" id="PF02504">
    <property type="entry name" value="FA_synthesis"/>
    <property type="match status" value="1"/>
</dbReference>
<evidence type="ECO:0000313" key="11">
    <source>
        <dbReference type="EMBL" id="SDW03856.1"/>
    </source>
</evidence>
<gene>
    <name evidence="10" type="primary">plsX</name>
    <name evidence="11" type="ORF">SAMN05421781_0220</name>
</gene>
<protein>
    <recommendedName>
        <fullName evidence="8 10">Phosphate acyltransferase</fullName>
        <ecNumber evidence="8 10">2.3.1.274</ecNumber>
    </recommendedName>
    <alternativeName>
        <fullName evidence="10">Acyl-ACP phosphotransacylase</fullName>
    </alternativeName>
    <alternativeName>
        <fullName evidence="10">Acyl-[acyl-carrier-protein]--phosphate acyltransferase</fullName>
    </alternativeName>
    <alternativeName>
        <fullName evidence="10">Phosphate-acyl-ACP acyltransferase</fullName>
    </alternativeName>
</protein>
<keyword evidence="12" id="KW-1185">Reference proteome</keyword>
<keyword evidence="5 10" id="KW-0443">Lipid metabolism</keyword>
<keyword evidence="4 10" id="KW-0808">Transferase</keyword>
<keyword evidence="11" id="KW-0012">Acyltransferase</keyword>
<evidence type="ECO:0000256" key="6">
    <source>
        <dbReference type="ARBA" id="ARBA00023209"/>
    </source>
</evidence>
<evidence type="ECO:0000256" key="8">
    <source>
        <dbReference type="ARBA" id="ARBA00024069"/>
    </source>
</evidence>
<comment type="pathway">
    <text evidence="10">Lipid metabolism; phospholipid metabolism.</text>
</comment>
<dbReference type="Proteomes" id="UP000199488">
    <property type="component" value="Unassembled WGS sequence"/>
</dbReference>
<evidence type="ECO:0000256" key="4">
    <source>
        <dbReference type="ARBA" id="ARBA00022679"/>
    </source>
</evidence>
<comment type="catalytic activity">
    <reaction evidence="1 10">
        <text>a fatty acyl-[ACP] + phosphate = an acyl phosphate + holo-[ACP]</text>
        <dbReference type="Rhea" id="RHEA:42292"/>
        <dbReference type="Rhea" id="RHEA-COMP:9685"/>
        <dbReference type="Rhea" id="RHEA-COMP:14125"/>
        <dbReference type="ChEBI" id="CHEBI:43474"/>
        <dbReference type="ChEBI" id="CHEBI:59918"/>
        <dbReference type="ChEBI" id="CHEBI:64479"/>
        <dbReference type="ChEBI" id="CHEBI:138651"/>
        <dbReference type="EC" id="2.3.1.274"/>
    </reaction>
</comment>
<dbReference type="STRING" id="1122204.SAMN05421781_0220"/>
<dbReference type="EMBL" id="FNNC01000001">
    <property type="protein sequence ID" value="SDW03856.1"/>
    <property type="molecule type" value="Genomic_DNA"/>
</dbReference>
<name>A0A1H2Q9L8_9BACI</name>
<dbReference type="OrthoDB" id="9806408at2"/>
<keyword evidence="3 10" id="KW-0444">Lipid biosynthesis</keyword>
<dbReference type="UniPathway" id="UPA00085"/>
<keyword evidence="2 10" id="KW-0963">Cytoplasm</keyword>
<evidence type="ECO:0000256" key="3">
    <source>
        <dbReference type="ARBA" id="ARBA00022516"/>
    </source>
</evidence>
<dbReference type="PIRSF" id="PIRSF002465">
    <property type="entry name" value="Phsphlp_syn_PlsX"/>
    <property type="match status" value="1"/>
</dbReference>
<comment type="subcellular location">
    <subcellularLocation>
        <location evidence="10">Cytoplasm</location>
    </subcellularLocation>
    <text evidence="10">Associated with the membrane possibly through PlsY.</text>
</comment>
<dbReference type="HAMAP" id="MF_00019">
    <property type="entry name" value="PlsX"/>
    <property type="match status" value="1"/>
</dbReference>
<dbReference type="AlphaFoldDB" id="A0A1H2Q9L8"/>
<dbReference type="GO" id="GO:0005737">
    <property type="term" value="C:cytoplasm"/>
    <property type="evidence" value="ECO:0007669"/>
    <property type="project" value="UniProtKB-SubCell"/>
</dbReference>
<dbReference type="PANTHER" id="PTHR30100:SF1">
    <property type="entry name" value="PHOSPHATE ACYLTRANSFERASE"/>
    <property type="match status" value="1"/>
</dbReference>
<evidence type="ECO:0000256" key="2">
    <source>
        <dbReference type="ARBA" id="ARBA00022490"/>
    </source>
</evidence>
<dbReference type="GO" id="GO:0043811">
    <property type="term" value="F:phosphate:acyl-[acyl carrier protein] acyltransferase activity"/>
    <property type="evidence" value="ECO:0007669"/>
    <property type="project" value="UniProtKB-UniRule"/>
</dbReference>
<evidence type="ECO:0000256" key="1">
    <source>
        <dbReference type="ARBA" id="ARBA00001232"/>
    </source>
</evidence>
<evidence type="ECO:0000256" key="10">
    <source>
        <dbReference type="HAMAP-Rule" id="MF_00019"/>
    </source>
</evidence>
<evidence type="ECO:0000256" key="5">
    <source>
        <dbReference type="ARBA" id="ARBA00023098"/>
    </source>
</evidence>
<dbReference type="Gene3D" id="3.40.718.10">
    <property type="entry name" value="Isopropylmalate Dehydrogenase"/>
    <property type="match status" value="1"/>
</dbReference>
<dbReference type="PANTHER" id="PTHR30100">
    <property type="entry name" value="FATTY ACID/PHOSPHOLIPID SYNTHESIS PROTEIN PLSX"/>
    <property type="match status" value="1"/>
</dbReference>
<proteinExistence type="inferred from homology"/>
<keyword evidence="6 10" id="KW-0594">Phospholipid biosynthesis</keyword>
<organism evidence="11 12">
    <name type="scientific">Marinococcus luteus</name>
    <dbReference type="NCBI Taxonomy" id="1122204"/>
    <lineage>
        <taxon>Bacteria</taxon>
        <taxon>Bacillati</taxon>
        <taxon>Bacillota</taxon>
        <taxon>Bacilli</taxon>
        <taxon>Bacillales</taxon>
        <taxon>Bacillaceae</taxon>
        <taxon>Marinococcus</taxon>
    </lineage>
</organism>
<dbReference type="RefSeq" id="WP_091610268.1">
    <property type="nucleotide sequence ID" value="NZ_FNNC01000001.1"/>
</dbReference>
<dbReference type="GO" id="GO:0006633">
    <property type="term" value="P:fatty acid biosynthetic process"/>
    <property type="evidence" value="ECO:0007669"/>
    <property type="project" value="UniProtKB-UniRule"/>
</dbReference>
<evidence type="ECO:0000313" key="12">
    <source>
        <dbReference type="Proteomes" id="UP000199488"/>
    </source>
</evidence>
<evidence type="ECO:0000256" key="9">
    <source>
        <dbReference type="ARBA" id="ARBA00046608"/>
    </source>
</evidence>
<comment type="function">
    <text evidence="10">Catalyzes the reversible formation of acyl-phosphate (acyl-PO(4)) from acyl-[acyl-carrier-protein] (acyl-ACP). This enzyme utilizes acyl-ACP as fatty acyl donor, but not acyl-CoA.</text>
</comment>
<dbReference type="EC" id="2.3.1.274" evidence="8 10"/>
<sequence length="326" mass="35193">MRIVVDAMGGDHSPKAQVAGAMAAVQAFKDIEITLVGSEPQIKKHLSKTERIDILHTDEVIDGDESPTKAIRRKKQSSMVLSVQEVKEGRAAAGISCGNTGAFMTAGLLHIGRIHGVERPALAPTLPTVDGTGFLLLDAGANMDAKANHLYQHAILGSTYMQLVRGIENPRVGLVNIGTEKGKGNNLMKETYELLEHAPVNFVGNVESRDLLDGVCDVAVCDGFSGNLVLKAIEGTASTLFSLLKKEFMASLRTKLAAAMMKTGLMHLREKMNYSNHGGATLVGLQAPLIKCHGSSDHISVYHSIRQARQMVQENVTHLMQQHLEE</sequence>
<comment type="similarity">
    <text evidence="10">Belongs to the PlsX family.</text>
</comment>